<dbReference type="InterPro" id="IPR038765">
    <property type="entry name" value="Papain-like_cys_pep_sf"/>
</dbReference>
<evidence type="ECO:0000256" key="4">
    <source>
        <dbReference type="ARBA" id="ARBA00022807"/>
    </source>
</evidence>
<organism evidence="8 9">
    <name type="scientific">Actinomadura graeca</name>
    <dbReference type="NCBI Taxonomy" id="2750812"/>
    <lineage>
        <taxon>Bacteria</taxon>
        <taxon>Bacillati</taxon>
        <taxon>Actinomycetota</taxon>
        <taxon>Actinomycetes</taxon>
        <taxon>Streptosporangiales</taxon>
        <taxon>Thermomonosporaceae</taxon>
        <taxon>Actinomadura</taxon>
    </lineage>
</organism>
<dbReference type="EMBL" id="CP059572">
    <property type="protein sequence ID" value="QXJ23373.1"/>
    <property type="molecule type" value="Genomic_DNA"/>
</dbReference>
<keyword evidence="4" id="KW-0788">Thiol protease</keyword>
<feature type="compositionally biased region" description="Basic and acidic residues" evidence="5">
    <location>
        <begin position="79"/>
        <end position="98"/>
    </location>
</feature>
<keyword evidence="2" id="KW-0645">Protease</keyword>
<keyword evidence="6" id="KW-0732">Signal</keyword>
<keyword evidence="9" id="KW-1185">Reference proteome</keyword>
<feature type="compositionally biased region" description="Basic and acidic residues" evidence="5">
    <location>
        <begin position="57"/>
        <end position="68"/>
    </location>
</feature>
<protein>
    <recommendedName>
        <fullName evidence="7">NlpC/P60 domain-containing protein</fullName>
    </recommendedName>
</protein>
<gene>
    <name evidence="8" type="ORF">AGRA3207_004517</name>
</gene>
<comment type="similarity">
    <text evidence="1">Belongs to the peptidase C40 family.</text>
</comment>
<sequence>MQGNHDNKRGPLGRRTIGALVLLAGIGVAAATAQASVMSDPDSGKSVAAVETVPPKRTSDRTRADSPHRTAVPHKAVPKKADAPDKKKAAAKKSDDSRRKRKTAPADTDARSAVIARAKTWNPHSGDRVPYSQTRYHDGYRTDCSGFVSMALGLSAPGLNTVGLTSSRYTERITMSELKKGDLVMDALGTNTTRHVVIFEKWANKAHTAYWAYEQRGRYGTDYRTRDYGLSSGSEYKAYRPTNL</sequence>
<dbReference type="Gene3D" id="3.90.1720.10">
    <property type="entry name" value="endopeptidase domain like (from Nostoc punctiforme)"/>
    <property type="match status" value="1"/>
</dbReference>
<feature type="domain" description="NlpC/P60" evidence="7">
    <location>
        <begin position="141"/>
        <end position="199"/>
    </location>
</feature>
<evidence type="ECO:0000256" key="2">
    <source>
        <dbReference type="ARBA" id="ARBA00022670"/>
    </source>
</evidence>
<dbReference type="RefSeq" id="WP_231329058.1">
    <property type="nucleotide sequence ID" value="NZ_CP059572.1"/>
</dbReference>
<feature type="region of interest" description="Disordered" evidence="5">
    <location>
        <begin position="37"/>
        <end position="113"/>
    </location>
</feature>
<evidence type="ECO:0000313" key="8">
    <source>
        <dbReference type="EMBL" id="QXJ23373.1"/>
    </source>
</evidence>
<evidence type="ECO:0000259" key="7">
    <source>
        <dbReference type="Pfam" id="PF00877"/>
    </source>
</evidence>
<dbReference type="Pfam" id="PF00877">
    <property type="entry name" value="NLPC_P60"/>
    <property type="match status" value="1"/>
</dbReference>
<dbReference type="SUPFAM" id="SSF54001">
    <property type="entry name" value="Cysteine proteinases"/>
    <property type="match status" value="1"/>
</dbReference>
<proteinExistence type="inferred from homology"/>
<accession>A0ABX8QXM4</accession>
<evidence type="ECO:0000256" key="3">
    <source>
        <dbReference type="ARBA" id="ARBA00022801"/>
    </source>
</evidence>
<feature type="signal peptide" evidence="6">
    <location>
        <begin position="1"/>
        <end position="35"/>
    </location>
</feature>
<reference evidence="8" key="1">
    <citation type="submission" date="2020-07" db="EMBL/GenBank/DDBJ databases">
        <authorList>
            <person name="Tarantini F.S."/>
            <person name="Hong K.W."/>
            <person name="Chan K.G."/>
        </authorList>
    </citation>
    <scope>NUCLEOTIDE SEQUENCE</scope>
    <source>
        <strain evidence="8">32-07</strain>
    </source>
</reference>
<dbReference type="InterPro" id="IPR000064">
    <property type="entry name" value="NLP_P60_dom"/>
</dbReference>
<evidence type="ECO:0000313" key="9">
    <source>
        <dbReference type="Proteomes" id="UP001049518"/>
    </source>
</evidence>
<evidence type="ECO:0000256" key="5">
    <source>
        <dbReference type="SAM" id="MobiDB-lite"/>
    </source>
</evidence>
<evidence type="ECO:0000256" key="6">
    <source>
        <dbReference type="SAM" id="SignalP"/>
    </source>
</evidence>
<keyword evidence="3" id="KW-0378">Hydrolase</keyword>
<feature type="chain" id="PRO_5046838362" description="NlpC/P60 domain-containing protein" evidence="6">
    <location>
        <begin position="36"/>
        <end position="244"/>
    </location>
</feature>
<evidence type="ECO:0000256" key="1">
    <source>
        <dbReference type="ARBA" id="ARBA00007074"/>
    </source>
</evidence>
<name>A0ABX8QXM4_9ACTN</name>
<dbReference type="Proteomes" id="UP001049518">
    <property type="component" value="Chromosome"/>
</dbReference>